<evidence type="ECO:0000256" key="1">
    <source>
        <dbReference type="SAM" id="MobiDB-lite"/>
    </source>
</evidence>
<gene>
    <name evidence="2" type="ORF">U2F25_15470</name>
</gene>
<dbReference type="Pfam" id="PF06277">
    <property type="entry name" value="EutA"/>
    <property type="match status" value="1"/>
</dbReference>
<dbReference type="InterPro" id="IPR043129">
    <property type="entry name" value="ATPase_NBD"/>
</dbReference>
<dbReference type="InterPro" id="IPR009377">
    <property type="entry name" value="EutA"/>
</dbReference>
<dbReference type="SUPFAM" id="SSF53067">
    <property type="entry name" value="Actin-like ATPase domain"/>
    <property type="match status" value="1"/>
</dbReference>
<proteinExistence type="predicted"/>
<protein>
    <submittedName>
        <fullName evidence="2">Ethanolamine ammonia-lyase reactivating factor EutA</fullName>
    </submittedName>
</protein>
<feature type="compositionally biased region" description="Basic and acidic residues" evidence="1">
    <location>
        <begin position="8"/>
        <end position="22"/>
    </location>
</feature>
<comment type="caution">
    <text evidence="2">The sequence shown here is derived from an EMBL/GenBank/DDBJ whole genome shotgun (WGS) entry which is preliminary data.</text>
</comment>
<dbReference type="RefSeq" id="WP_322440916.1">
    <property type="nucleotide sequence ID" value="NZ_JAXOTQ010000017.1"/>
</dbReference>
<keyword evidence="3" id="KW-1185">Reference proteome</keyword>
<reference evidence="2 3" key="1">
    <citation type="submission" date="2023-12" db="EMBL/GenBank/DDBJ databases">
        <title>Micromonospora sp. nov., isolated from Atacama Desert.</title>
        <authorList>
            <person name="Carro L."/>
            <person name="Golinska P."/>
            <person name="Klenk H.-P."/>
            <person name="Goodfellow M."/>
        </authorList>
    </citation>
    <scope>NUCLEOTIDE SEQUENCE [LARGE SCALE GENOMIC DNA]</scope>
    <source>
        <strain evidence="2 3">4G53</strain>
    </source>
</reference>
<dbReference type="Proteomes" id="UP001290101">
    <property type="component" value="Unassembled WGS sequence"/>
</dbReference>
<dbReference type="EMBL" id="JAXOTQ010000017">
    <property type="protein sequence ID" value="MDZ5490849.1"/>
    <property type="molecule type" value="Genomic_DNA"/>
</dbReference>
<feature type="region of interest" description="Disordered" evidence="1">
    <location>
        <begin position="1"/>
        <end position="24"/>
    </location>
</feature>
<sequence length="504" mass="52660">MSVWVGHGHHDRDDDHDHHDGEPDSNVMWVQDNVVLHSVGVDIGSATTQIAFSRLHLRRHAADLTSRYIVVRRELVHDGGTRLTPYADGNLIDAVVLGTMLDEAYASSGWTADDIDTGAVILTGEALRRANAELIGKVVAQRAGQLVCATAGHHMEALLAAYGSGTVRRSHDEASVLLNVDIGGGTTKLTLVERGRVVGTAAFLVGGRLAVVDDGVLVRLEPGGARHAAAAGFTWELGGAVSPAELVHVGEVMAKAVADAIAGKPDLYLTDLLPLPDAVDGVVVSGGVSAYLHGRETQSYGDLGPALADGLRRRFSEGSLPGPLLAGEEAIRATVVGASEHTVQLSGITGHLSDPEASLPRRDLPVAHLDDAVGDEVDEVAVADGVRGAFAGRDIGPDQEAVLAVTWGAGAPRYPRVAALARGLVAGLGDRAAAGRTVYLMLDGDVAMTLGRILTEELGVEAALVVLDGIQLREFDHVDLGRVRPISGNVPITIKSLAFTHGRE</sequence>
<organism evidence="2 3">
    <name type="scientific">Micromonospora sicca</name>
    <dbReference type="NCBI Taxonomy" id="2202420"/>
    <lineage>
        <taxon>Bacteria</taxon>
        <taxon>Bacillati</taxon>
        <taxon>Actinomycetota</taxon>
        <taxon>Actinomycetes</taxon>
        <taxon>Micromonosporales</taxon>
        <taxon>Micromonosporaceae</taxon>
        <taxon>Micromonospora</taxon>
    </lineage>
</organism>
<dbReference type="PIRSF" id="PIRSF012293">
    <property type="entry name" value="EutA"/>
    <property type="match status" value="1"/>
</dbReference>
<accession>A0ABU5JEK2</accession>
<name>A0ABU5JEK2_9ACTN</name>
<evidence type="ECO:0000313" key="3">
    <source>
        <dbReference type="Proteomes" id="UP001290101"/>
    </source>
</evidence>
<evidence type="ECO:0000313" key="2">
    <source>
        <dbReference type="EMBL" id="MDZ5490849.1"/>
    </source>
</evidence>